<evidence type="ECO:0000313" key="3">
    <source>
        <dbReference type="Proteomes" id="UP000297851"/>
    </source>
</evidence>
<protein>
    <submittedName>
        <fullName evidence="2">Uncharacterized protein</fullName>
    </submittedName>
</protein>
<dbReference type="EMBL" id="SOGO01000038">
    <property type="protein sequence ID" value="TFC99893.1"/>
    <property type="molecule type" value="Genomic_DNA"/>
</dbReference>
<sequence length="255" mass="29000">MRRQSWAEYERTLLLGGAWLPVTGCILFVNAPVERCVEILLTGVRGAHVLNHYGHPLRVRPVSADSLDDLLTNLLPLEGAEHRHNLLMATANPEWTAMFASDWRGQDPQSPMAWFAVAGVESVKVVDIPHTYDRTTHSGFYGSRKIEMYSLTAENDVIGHSLGVRAVDTRRWEVVEPIPPFPVGNIWDPTAKRILDRFTHEHLVEMTALFGLRPFDEDFYVPERRALIVERTDPVQPNERTFTLAQARGEEPVIW</sequence>
<dbReference type="Proteomes" id="UP000297851">
    <property type="component" value="Unassembled WGS sequence"/>
</dbReference>
<comment type="caution">
    <text evidence="2">The sequence shown here is derived from an EMBL/GenBank/DDBJ whole genome shotgun (WGS) entry which is preliminary data.</text>
</comment>
<organism evidence="2 3">
    <name type="scientific">Cryobacterium sandaracinum</name>
    <dbReference type="NCBI Taxonomy" id="1259247"/>
    <lineage>
        <taxon>Bacteria</taxon>
        <taxon>Bacillati</taxon>
        <taxon>Actinomycetota</taxon>
        <taxon>Actinomycetes</taxon>
        <taxon>Micrococcales</taxon>
        <taxon>Microbacteriaceae</taxon>
        <taxon>Cryobacterium</taxon>
    </lineage>
</organism>
<feature type="transmembrane region" description="Helical" evidence="1">
    <location>
        <begin position="12"/>
        <end position="31"/>
    </location>
</feature>
<gene>
    <name evidence="2" type="ORF">E3T25_13940</name>
</gene>
<keyword evidence="3" id="KW-1185">Reference proteome</keyword>
<keyword evidence="1" id="KW-0472">Membrane</keyword>
<keyword evidence="1" id="KW-1133">Transmembrane helix</keyword>
<keyword evidence="1" id="KW-0812">Transmembrane</keyword>
<evidence type="ECO:0000313" key="2">
    <source>
        <dbReference type="EMBL" id="TFC99893.1"/>
    </source>
</evidence>
<accession>A0ABY2J4M3</accession>
<proteinExistence type="predicted"/>
<evidence type="ECO:0000256" key="1">
    <source>
        <dbReference type="SAM" id="Phobius"/>
    </source>
</evidence>
<dbReference type="RefSeq" id="WP_134374937.1">
    <property type="nucleotide sequence ID" value="NZ_SOGO01000038.1"/>
</dbReference>
<reference evidence="2 3" key="1">
    <citation type="submission" date="2019-03" db="EMBL/GenBank/DDBJ databases">
        <title>Genomics of glacier-inhabiting Cryobacterium strains.</title>
        <authorList>
            <person name="Liu Q."/>
            <person name="Xin Y.-H."/>
        </authorList>
    </citation>
    <scope>NUCLEOTIDE SEQUENCE [LARGE SCALE GENOMIC DNA]</scope>
    <source>
        <strain evidence="2 3">TMT2-16</strain>
    </source>
</reference>
<name>A0ABY2J4M3_9MICO</name>